<keyword evidence="6" id="KW-0472">Membrane</keyword>
<feature type="chain" id="PRO_5008580630" description="alpha-glucosidase" evidence="7">
    <location>
        <begin position="18"/>
        <end position="588"/>
    </location>
</feature>
<evidence type="ECO:0000313" key="9">
    <source>
        <dbReference type="EMBL" id="JAS16299.1"/>
    </source>
</evidence>
<dbReference type="Gene3D" id="3.90.400.10">
    <property type="entry name" value="Oligo-1,6-glucosidase, Domain 2"/>
    <property type="match status" value="1"/>
</dbReference>
<dbReference type="CDD" id="cd11328">
    <property type="entry name" value="AmyAc_maltase"/>
    <property type="match status" value="1"/>
</dbReference>
<dbReference type="GO" id="GO:0005975">
    <property type="term" value="P:carbohydrate metabolic process"/>
    <property type="evidence" value="ECO:0007669"/>
    <property type="project" value="InterPro"/>
</dbReference>
<name>A0A1B6CRX6_9HEMI</name>
<dbReference type="PANTHER" id="PTHR10357">
    <property type="entry name" value="ALPHA-AMYLASE FAMILY MEMBER"/>
    <property type="match status" value="1"/>
</dbReference>
<dbReference type="SUPFAM" id="SSF51445">
    <property type="entry name" value="(Trans)glycosidases"/>
    <property type="match status" value="1"/>
</dbReference>
<keyword evidence="6" id="KW-0812">Transmembrane</keyword>
<feature type="signal peptide" evidence="7">
    <location>
        <begin position="1"/>
        <end position="17"/>
    </location>
</feature>
<reference evidence="9" key="1">
    <citation type="submission" date="2015-12" db="EMBL/GenBank/DDBJ databases">
        <title>De novo transcriptome assembly of four potential Pierce s Disease insect vectors from Arizona vineyards.</title>
        <authorList>
            <person name="Tassone E.E."/>
        </authorList>
    </citation>
    <scope>NUCLEOTIDE SEQUENCE</scope>
</reference>
<dbReference type="Pfam" id="PF00128">
    <property type="entry name" value="Alpha-amylase"/>
    <property type="match status" value="1"/>
</dbReference>
<keyword evidence="7" id="KW-0732">Signal</keyword>
<comment type="similarity">
    <text evidence="2">Belongs to the glycosyl hydrolase 13 family.</text>
</comment>
<feature type="domain" description="Glycosyl hydrolase family 13 catalytic" evidence="8">
    <location>
        <begin position="29"/>
        <end position="419"/>
    </location>
</feature>
<gene>
    <name evidence="9" type="ORF">g.19812</name>
</gene>
<evidence type="ECO:0000256" key="6">
    <source>
        <dbReference type="SAM" id="Phobius"/>
    </source>
</evidence>
<dbReference type="Gene3D" id="3.20.20.80">
    <property type="entry name" value="Glycosidases"/>
    <property type="match status" value="1"/>
</dbReference>
<evidence type="ECO:0000256" key="2">
    <source>
        <dbReference type="ARBA" id="ARBA00008061"/>
    </source>
</evidence>
<dbReference type="SMART" id="SM00642">
    <property type="entry name" value="Aamy"/>
    <property type="match status" value="1"/>
</dbReference>
<dbReference type="PANTHER" id="PTHR10357:SF179">
    <property type="entry name" value="NEUTRAL AND BASIC AMINO ACID TRANSPORT PROTEIN RBAT"/>
    <property type="match status" value="1"/>
</dbReference>
<feature type="transmembrane region" description="Helical" evidence="6">
    <location>
        <begin position="568"/>
        <end position="587"/>
    </location>
</feature>
<keyword evidence="4" id="KW-0325">Glycoprotein</keyword>
<comment type="catalytic activity">
    <reaction evidence="1">
        <text>Hydrolysis of terminal, non-reducing (1-&gt;4)-linked alpha-D-glucose residues with release of alpha-D-glucose.</text>
        <dbReference type="EC" id="3.2.1.20"/>
    </reaction>
</comment>
<sequence length="588" mass="65806">MQLVGVLLLLSCSSVLADQEWWRTGVFYQIYPKSFMDSDNDGMGDIKGIESKLDYLEYIGVSAVWLSPIFKSPQVDGGYDIADFYDIDPMFGTIDDLKALIAAIQARGIKILLDFVPNHTSDQHAWFTKSINKEENYTDFYVWANSSGTDPSNPIPPNNWQSNFTGPAWTWNEKRQQFYLHQFSEHQPDLNFRDPGVIQAMKDMMTFWLNAGVDGFRGDAVKFLVEVKNLTDEPVIDPSQPVDFNNLLHIFTENQDETLTVIQGWSDLIAGFNNQDNKQRVLLLEVYNAINDIMKYYGGSNSTFTFPFNFHLLECITGGMTAVNLTDNINDWMNAMPAGATASWVVGNHDNLRVANRAGIEMVDSLNMMLAMLPGMMVTYNGDEFGMTDTFLRYDETKDPRGYNLGPDDYVIGSRDPARTPLQWDTSVNAGFSKNTTTWLPVNPNYWYLNVAAQSSAALSHLNVYRQLTQMRKSSIFQSTTTGFSVQALTNYTLIIKRWSGVDTAILIMNLASYQETTILTVPNITQMVVSVASINSGYSTGDVVQLSQGVSLRPKAAVILQNLASSAAPLTVSFLLLCVSLFMLVLN</sequence>
<dbReference type="FunFam" id="3.90.400.10:FF:000001">
    <property type="entry name" value="Maltase A3, isoform A"/>
    <property type="match status" value="1"/>
</dbReference>
<dbReference type="EMBL" id="GEDC01020999">
    <property type="protein sequence ID" value="JAS16299.1"/>
    <property type="molecule type" value="Transcribed_RNA"/>
</dbReference>
<dbReference type="GO" id="GO:0004558">
    <property type="term" value="F:alpha-1,4-glucosidase activity"/>
    <property type="evidence" value="ECO:0007669"/>
    <property type="project" value="UniProtKB-EC"/>
</dbReference>
<dbReference type="InterPro" id="IPR017853">
    <property type="entry name" value="GH"/>
</dbReference>
<dbReference type="InterPro" id="IPR045857">
    <property type="entry name" value="O16G_dom_2"/>
</dbReference>
<keyword evidence="6" id="KW-1133">Transmembrane helix</keyword>
<keyword evidence="5" id="KW-0326">Glycosidase</keyword>
<evidence type="ECO:0000259" key="8">
    <source>
        <dbReference type="SMART" id="SM00642"/>
    </source>
</evidence>
<dbReference type="EC" id="3.2.1.20" evidence="3"/>
<dbReference type="AlphaFoldDB" id="A0A1B6CRX6"/>
<proteinExistence type="inferred from homology"/>
<keyword evidence="5" id="KW-0378">Hydrolase</keyword>
<organism evidence="9">
    <name type="scientific">Clastoptera arizonana</name>
    <name type="common">Arizona spittle bug</name>
    <dbReference type="NCBI Taxonomy" id="38151"/>
    <lineage>
        <taxon>Eukaryota</taxon>
        <taxon>Metazoa</taxon>
        <taxon>Ecdysozoa</taxon>
        <taxon>Arthropoda</taxon>
        <taxon>Hexapoda</taxon>
        <taxon>Insecta</taxon>
        <taxon>Pterygota</taxon>
        <taxon>Neoptera</taxon>
        <taxon>Paraneoptera</taxon>
        <taxon>Hemiptera</taxon>
        <taxon>Auchenorrhyncha</taxon>
        <taxon>Cercopoidea</taxon>
        <taxon>Clastopteridae</taxon>
        <taxon>Clastoptera</taxon>
    </lineage>
</organism>
<evidence type="ECO:0000256" key="1">
    <source>
        <dbReference type="ARBA" id="ARBA00001657"/>
    </source>
</evidence>
<evidence type="ECO:0000256" key="5">
    <source>
        <dbReference type="ARBA" id="ARBA00023295"/>
    </source>
</evidence>
<dbReference type="InterPro" id="IPR006047">
    <property type="entry name" value="GH13_cat_dom"/>
</dbReference>
<evidence type="ECO:0000256" key="3">
    <source>
        <dbReference type="ARBA" id="ARBA00012741"/>
    </source>
</evidence>
<accession>A0A1B6CRX6</accession>
<protein>
    <recommendedName>
        <fullName evidence="3">alpha-glucosidase</fullName>
        <ecNumber evidence="3">3.2.1.20</ecNumber>
    </recommendedName>
</protein>
<evidence type="ECO:0000256" key="7">
    <source>
        <dbReference type="SAM" id="SignalP"/>
    </source>
</evidence>
<evidence type="ECO:0000256" key="4">
    <source>
        <dbReference type="ARBA" id="ARBA00023180"/>
    </source>
</evidence>